<keyword evidence="2" id="KW-0378">Hydrolase</keyword>
<accession>A0ABW0IWD6</accession>
<dbReference type="Gene3D" id="3.60.40.10">
    <property type="entry name" value="PPM-type phosphatase domain"/>
    <property type="match status" value="1"/>
</dbReference>
<comment type="caution">
    <text evidence="2">The sequence shown here is derived from an EMBL/GenBank/DDBJ whole genome shotgun (WGS) entry which is preliminary data.</text>
</comment>
<name>A0ABW0IWD6_9HYPH</name>
<dbReference type="PROSITE" id="PS51746">
    <property type="entry name" value="PPM_2"/>
    <property type="match status" value="1"/>
</dbReference>
<dbReference type="InterPro" id="IPR001932">
    <property type="entry name" value="PPM-type_phosphatase-like_dom"/>
</dbReference>
<organism evidence="2 3">
    <name type="scientific">Bosea eneae</name>
    <dbReference type="NCBI Taxonomy" id="151454"/>
    <lineage>
        <taxon>Bacteria</taxon>
        <taxon>Pseudomonadati</taxon>
        <taxon>Pseudomonadota</taxon>
        <taxon>Alphaproteobacteria</taxon>
        <taxon>Hyphomicrobiales</taxon>
        <taxon>Boseaceae</taxon>
        <taxon>Bosea</taxon>
    </lineage>
</organism>
<dbReference type="Pfam" id="PF13672">
    <property type="entry name" value="PP2C_2"/>
    <property type="match status" value="1"/>
</dbReference>
<protein>
    <submittedName>
        <fullName evidence="2">PP2C family protein-serine/threonine phosphatase</fullName>
        <ecNumber evidence="2">3.1.3.16</ecNumber>
    </submittedName>
</protein>
<keyword evidence="3" id="KW-1185">Reference proteome</keyword>
<dbReference type="InterPro" id="IPR036457">
    <property type="entry name" value="PPM-type-like_dom_sf"/>
</dbReference>
<dbReference type="SMART" id="SM00332">
    <property type="entry name" value="PP2Cc"/>
    <property type="match status" value="1"/>
</dbReference>
<dbReference type="RefSeq" id="WP_377799848.1">
    <property type="nucleotide sequence ID" value="NZ_JBHSLW010000029.1"/>
</dbReference>
<dbReference type="EC" id="3.1.3.16" evidence="2"/>
<dbReference type="CDD" id="cd00143">
    <property type="entry name" value="PP2Cc"/>
    <property type="match status" value="1"/>
</dbReference>
<feature type="domain" description="PPM-type phosphatase" evidence="1">
    <location>
        <begin position="9"/>
        <end position="227"/>
    </location>
</feature>
<reference evidence="3" key="1">
    <citation type="journal article" date="2019" name="Int. J. Syst. Evol. Microbiol.">
        <title>The Global Catalogue of Microorganisms (GCM) 10K type strain sequencing project: providing services to taxonomists for standard genome sequencing and annotation.</title>
        <authorList>
            <consortium name="The Broad Institute Genomics Platform"/>
            <consortium name="The Broad Institute Genome Sequencing Center for Infectious Disease"/>
            <person name="Wu L."/>
            <person name="Ma J."/>
        </authorList>
    </citation>
    <scope>NUCLEOTIDE SEQUENCE [LARGE SCALE GENOMIC DNA]</scope>
    <source>
        <strain evidence="3">NCAIM B.01391</strain>
    </source>
</reference>
<dbReference type="EMBL" id="JBHSLW010000029">
    <property type="protein sequence ID" value="MFC5421565.1"/>
    <property type="molecule type" value="Genomic_DNA"/>
</dbReference>
<evidence type="ECO:0000313" key="2">
    <source>
        <dbReference type="EMBL" id="MFC5421565.1"/>
    </source>
</evidence>
<evidence type="ECO:0000259" key="1">
    <source>
        <dbReference type="PROSITE" id="PS51746"/>
    </source>
</evidence>
<dbReference type="InterPro" id="IPR015655">
    <property type="entry name" value="PP2C"/>
</dbReference>
<sequence>MSLAGEAWEVSVATRRGPRHDVNQDSYAALPEAGLFAVADGMGGHADGELASQSITRMLAAVSEPQAALTMRVALAEEGIAAINEALREHAARSAEGDIVGSTVAVALVGEGMLVCLWAGDSRVYRRRDDALAQLTEDHVLGHGPGAGHVLTRAVGSAAYLPIARCVTPTLPGDTLLLCSDGLNKALADGEIGELLDEPLAGLAERLVARAVANGGRDDITAVIARRL</sequence>
<dbReference type="Proteomes" id="UP001596053">
    <property type="component" value="Unassembled WGS sequence"/>
</dbReference>
<proteinExistence type="predicted"/>
<dbReference type="SMART" id="SM00331">
    <property type="entry name" value="PP2C_SIG"/>
    <property type="match status" value="1"/>
</dbReference>
<dbReference type="GO" id="GO:0004722">
    <property type="term" value="F:protein serine/threonine phosphatase activity"/>
    <property type="evidence" value="ECO:0007669"/>
    <property type="project" value="UniProtKB-EC"/>
</dbReference>
<gene>
    <name evidence="2" type="ORF">ACFPOB_18580</name>
</gene>
<dbReference type="PANTHER" id="PTHR47992">
    <property type="entry name" value="PROTEIN PHOSPHATASE"/>
    <property type="match status" value="1"/>
</dbReference>
<dbReference type="SUPFAM" id="SSF81606">
    <property type="entry name" value="PP2C-like"/>
    <property type="match status" value="1"/>
</dbReference>
<evidence type="ECO:0000313" key="3">
    <source>
        <dbReference type="Proteomes" id="UP001596053"/>
    </source>
</evidence>